<dbReference type="InterPro" id="IPR013766">
    <property type="entry name" value="Thioredoxin_domain"/>
</dbReference>
<sequence>MASEFPDVVFGKVNIENAKEVATIFTISSIPHFKLFKNKKEVSDIMGSNEASLKELIIAWKDVNVRTERPSLQRQTKLKD</sequence>
<reference evidence="3" key="1">
    <citation type="journal article" date="2023" name="G3 (Bethesda)">
        <title>Whole genome assembly and annotation of the endangered Caribbean coral Acropora cervicornis.</title>
        <authorList>
            <person name="Selwyn J.D."/>
            <person name="Vollmer S.V."/>
        </authorList>
    </citation>
    <scope>NUCLEOTIDE SEQUENCE</scope>
    <source>
        <strain evidence="3">K2</strain>
    </source>
</reference>
<gene>
    <name evidence="3" type="ORF">P5673_005452</name>
</gene>
<reference evidence="3" key="2">
    <citation type="journal article" date="2023" name="Science">
        <title>Genomic signatures of disease resistance in endangered staghorn corals.</title>
        <authorList>
            <person name="Vollmer S.V."/>
            <person name="Selwyn J.D."/>
            <person name="Despard B.A."/>
            <person name="Roesel C.L."/>
        </authorList>
    </citation>
    <scope>NUCLEOTIDE SEQUENCE</scope>
    <source>
        <strain evidence="3">K2</strain>
    </source>
</reference>
<dbReference type="InterPro" id="IPR036249">
    <property type="entry name" value="Thioredoxin-like_sf"/>
</dbReference>
<dbReference type="CDD" id="cd02947">
    <property type="entry name" value="TRX_family"/>
    <property type="match status" value="1"/>
</dbReference>
<evidence type="ECO:0000313" key="3">
    <source>
        <dbReference type="EMBL" id="KAK2569625.1"/>
    </source>
</evidence>
<name>A0AAD9QY94_ACRCE</name>
<evidence type="ECO:0000313" key="4">
    <source>
        <dbReference type="Proteomes" id="UP001249851"/>
    </source>
</evidence>
<dbReference type="EMBL" id="JARQWQ010000009">
    <property type="protein sequence ID" value="KAK2569625.1"/>
    <property type="molecule type" value="Genomic_DNA"/>
</dbReference>
<evidence type="ECO:0000259" key="2">
    <source>
        <dbReference type="Pfam" id="PF00085"/>
    </source>
</evidence>
<dbReference type="SUPFAM" id="SSF52833">
    <property type="entry name" value="Thioredoxin-like"/>
    <property type="match status" value="1"/>
</dbReference>
<dbReference type="AlphaFoldDB" id="A0AAD9QY94"/>
<dbReference type="Gene3D" id="3.40.30.10">
    <property type="entry name" value="Glutaredoxin"/>
    <property type="match status" value="1"/>
</dbReference>
<feature type="domain" description="Thioredoxin" evidence="2">
    <location>
        <begin position="2"/>
        <end position="57"/>
    </location>
</feature>
<organism evidence="3 4">
    <name type="scientific">Acropora cervicornis</name>
    <name type="common">Staghorn coral</name>
    <dbReference type="NCBI Taxonomy" id="6130"/>
    <lineage>
        <taxon>Eukaryota</taxon>
        <taxon>Metazoa</taxon>
        <taxon>Cnidaria</taxon>
        <taxon>Anthozoa</taxon>
        <taxon>Hexacorallia</taxon>
        <taxon>Scleractinia</taxon>
        <taxon>Astrocoeniina</taxon>
        <taxon>Acroporidae</taxon>
        <taxon>Acropora</taxon>
    </lineage>
</organism>
<proteinExistence type="predicted"/>
<dbReference type="Proteomes" id="UP001249851">
    <property type="component" value="Unassembled WGS sequence"/>
</dbReference>
<dbReference type="PANTHER" id="PTHR46115">
    <property type="entry name" value="THIOREDOXIN-LIKE PROTEIN 1"/>
    <property type="match status" value="1"/>
</dbReference>
<dbReference type="Pfam" id="PF00085">
    <property type="entry name" value="Thioredoxin"/>
    <property type="match status" value="1"/>
</dbReference>
<keyword evidence="1" id="KW-1015">Disulfide bond</keyword>
<protein>
    <submittedName>
        <fullName evidence="3">Thioredoxin</fullName>
    </submittedName>
</protein>
<accession>A0AAD9QY94</accession>
<keyword evidence="4" id="KW-1185">Reference proteome</keyword>
<evidence type="ECO:0000256" key="1">
    <source>
        <dbReference type="ARBA" id="ARBA00023157"/>
    </source>
</evidence>
<comment type="caution">
    <text evidence="3">The sequence shown here is derived from an EMBL/GenBank/DDBJ whole genome shotgun (WGS) entry which is preliminary data.</text>
</comment>